<dbReference type="GO" id="GO:0009306">
    <property type="term" value="P:protein secretion"/>
    <property type="evidence" value="ECO:0007669"/>
    <property type="project" value="InterPro"/>
</dbReference>
<comment type="similarity">
    <text evidence="1">Belongs to the type III secretion exporter family.</text>
</comment>
<dbReference type="PANTHER" id="PTHR30531">
    <property type="entry name" value="FLAGELLAR BIOSYNTHETIC PROTEIN FLHB"/>
    <property type="match status" value="1"/>
</dbReference>
<accession>A0A143BG26</accession>
<organism evidence="4 5">
    <name type="scientific">Gemmatimonas phototrophica</name>
    <dbReference type="NCBI Taxonomy" id="1379270"/>
    <lineage>
        <taxon>Bacteria</taxon>
        <taxon>Pseudomonadati</taxon>
        <taxon>Gemmatimonadota</taxon>
        <taxon>Gemmatimonadia</taxon>
        <taxon>Gemmatimonadales</taxon>
        <taxon>Gemmatimonadaceae</taxon>
        <taxon>Gemmatimonas</taxon>
    </lineage>
</organism>
<dbReference type="Pfam" id="PF01312">
    <property type="entry name" value="Bac_export_2"/>
    <property type="match status" value="1"/>
</dbReference>
<reference evidence="4 5" key="2">
    <citation type="journal article" date="2016" name="Environ. Microbiol. Rep.">
        <title>Metagenomic evidence for the presence of phototrophic Gemmatimonadetes bacteria in diverse environments.</title>
        <authorList>
            <person name="Zeng Y."/>
            <person name="Baumbach J."/>
            <person name="Barbosa E.G."/>
            <person name="Azevedo V."/>
            <person name="Zhang C."/>
            <person name="Koblizek M."/>
        </authorList>
    </citation>
    <scope>NUCLEOTIDE SEQUENCE [LARGE SCALE GENOMIC DNA]</scope>
    <source>
        <strain evidence="4 5">AP64</strain>
    </source>
</reference>
<gene>
    <name evidence="4" type="ORF">GEMMAAP_02295</name>
</gene>
<proteinExistence type="inferred from homology"/>
<dbReference type="Gene3D" id="3.40.1690.10">
    <property type="entry name" value="secretion proteins EscU"/>
    <property type="match status" value="1"/>
</dbReference>
<dbReference type="Gene3D" id="6.10.250.2080">
    <property type="match status" value="1"/>
</dbReference>
<evidence type="ECO:0000313" key="4">
    <source>
        <dbReference type="EMBL" id="AMW03979.1"/>
    </source>
</evidence>
<evidence type="ECO:0008006" key="6">
    <source>
        <dbReference type="Google" id="ProtNLM"/>
    </source>
</evidence>
<name>A0A143BG26_9BACT</name>
<dbReference type="SUPFAM" id="SSF160544">
    <property type="entry name" value="EscU C-terminal domain-like"/>
    <property type="match status" value="1"/>
</dbReference>
<feature type="transmembrane region" description="Helical" evidence="3">
    <location>
        <begin position="190"/>
        <end position="213"/>
    </location>
</feature>
<sequence>MADNDSGEKTEEPTGKKLEDAREKGQIAKSPEFVTAAFLLGSLMVFSFAWPPLWRFLMDTMGGTLSQAGDASHDGPGLITYLQVMSFRVIVATVGAMASLAVIAIGVQAMQTGGLITTKTLEPKFSRLNPLSNVGRLIGTQGWIEMAKALLKMTIVSYAVYATLSEAWPDIQGLALNTSPMSLMELMQKYGYALMKNAGMMFLVLALADYGWMRWKTNEDLKMTKQEVKEEGKAQEGNAEVKGRRRALARERIRRAMFSAVKTADVVVVNPVHIAIAIKYDPAVAPAPYIVALGERKIAQRIKELAFQHGVPVIENKPLARAMIKVAKVGTMIPVEMYLAVAEVLAFVMRQRERFGSKWRGTVAA</sequence>
<keyword evidence="5" id="KW-1185">Reference proteome</keyword>
<keyword evidence="3" id="KW-0472">Membrane</keyword>
<dbReference type="PRINTS" id="PR00950">
    <property type="entry name" value="TYPE3IMSPROT"/>
</dbReference>
<evidence type="ECO:0000313" key="5">
    <source>
        <dbReference type="Proteomes" id="UP000076404"/>
    </source>
</evidence>
<dbReference type="STRING" id="1379270.GEMMAAP_02295"/>
<dbReference type="RefSeq" id="WP_026849263.1">
    <property type="nucleotide sequence ID" value="NZ_CP011454.1"/>
</dbReference>
<feature type="transmembrane region" description="Helical" evidence="3">
    <location>
        <begin position="85"/>
        <end position="107"/>
    </location>
</feature>
<dbReference type="InterPro" id="IPR006135">
    <property type="entry name" value="T3SS_substrate_exporter"/>
</dbReference>
<reference evidence="4 5" key="1">
    <citation type="journal article" date="2014" name="Proc. Natl. Acad. Sci. U.S.A.">
        <title>Functional type 2 photosynthetic reaction centers found in the rare bacterial phylum Gemmatimonadetes.</title>
        <authorList>
            <person name="Zeng Y."/>
            <person name="Feng F."/>
            <person name="Medova H."/>
            <person name="Dean J."/>
            <person name="Koblizek M."/>
        </authorList>
    </citation>
    <scope>NUCLEOTIDE SEQUENCE [LARGE SCALE GENOMIC DNA]</scope>
    <source>
        <strain evidence="4 5">AP64</strain>
    </source>
</reference>
<feature type="region of interest" description="Disordered" evidence="2">
    <location>
        <begin position="1"/>
        <end position="23"/>
    </location>
</feature>
<keyword evidence="3" id="KW-1133">Transmembrane helix</keyword>
<dbReference type="PANTHER" id="PTHR30531:SF12">
    <property type="entry name" value="FLAGELLAR BIOSYNTHETIC PROTEIN FLHB"/>
    <property type="match status" value="1"/>
</dbReference>
<dbReference type="AlphaFoldDB" id="A0A143BG26"/>
<dbReference type="EMBL" id="CP011454">
    <property type="protein sequence ID" value="AMW03979.1"/>
    <property type="molecule type" value="Genomic_DNA"/>
</dbReference>
<dbReference type="GO" id="GO:0005886">
    <property type="term" value="C:plasma membrane"/>
    <property type="evidence" value="ECO:0007669"/>
    <property type="project" value="TreeGrafter"/>
</dbReference>
<evidence type="ECO:0000256" key="3">
    <source>
        <dbReference type="SAM" id="Phobius"/>
    </source>
</evidence>
<keyword evidence="3" id="KW-0812">Transmembrane</keyword>
<dbReference type="OrthoDB" id="9807950at2"/>
<evidence type="ECO:0000256" key="1">
    <source>
        <dbReference type="ARBA" id="ARBA00010690"/>
    </source>
</evidence>
<protein>
    <recommendedName>
        <fullName evidence="6">Flagellar biosynthetic protein FlhB</fullName>
    </recommendedName>
</protein>
<evidence type="ECO:0000256" key="2">
    <source>
        <dbReference type="SAM" id="MobiDB-lite"/>
    </source>
</evidence>
<dbReference type="KEGG" id="gph:GEMMAAP_02295"/>
<feature type="transmembrane region" description="Helical" evidence="3">
    <location>
        <begin position="33"/>
        <end position="53"/>
    </location>
</feature>
<dbReference type="InterPro" id="IPR029025">
    <property type="entry name" value="T3SS_substrate_exporter_C"/>
</dbReference>
<dbReference type="Proteomes" id="UP000076404">
    <property type="component" value="Chromosome"/>
</dbReference>
<dbReference type="eggNOG" id="COG1377">
    <property type="taxonomic scope" value="Bacteria"/>
</dbReference>